<name>A0AA42LV62_9BURK</name>
<dbReference type="EMBL" id="JAOCDZ010000037">
    <property type="protein sequence ID" value="MDH0740174.1"/>
    <property type="molecule type" value="Genomic_DNA"/>
</dbReference>
<evidence type="ECO:0000313" key="2">
    <source>
        <dbReference type="Proteomes" id="UP001161094"/>
    </source>
</evidence>
<sequence>MAAELFPVPGTFLRPVGRLAWFRFCYEVVRVIPENDEGPDHWTMRRWGLNNEHQPFQDDGPRGNKALQYLTNLERLAPGVWKDTVAHDYEPLYYRLIDVGGQKDLFS</sequence>
<protein>
    <submittedName>
        <fullName evidence="1">Uncharacterized protein</fullName>
    </submittedName>
</protein>
<proteinExistence type="predicted"/>
<comment type="caution">
    <text evidence="1">The sequence shown here is derived from an EMBL/GenBank/DDBJ whole genome shotgun (WGS) entry which is preliminary data.</text>
</comment>
<gene>
    <name evidence="1" type="ORF">N5D93_30555</name>
</gene>
<accession>A0AA42LV62</accession>
<evidence type="ECO:0000313" key="1">
    <source>
        <dbReference type="EMBL" id="MDH0740174.1"/>
    </source>
</evidence>
<dbReference type="AlphaFoldDB" id="A0AA42LV62"/>
<dbReference type="Proteomes" id="UP001161094">
    <property type="component" value="Unassembled WGS sequence"/>
</dbReference>
<organism evidence="1 2">
    <name type="scientific">Achromobacter spanius</name>
    <dbReference type="NCBI Taxonomy" id="217203"/>
    <lineage>
        <taxon>Bacteria</taxon>
        <taxon>Pseudomonadati</taxon>
        <taxon>Pseudomonadota</taxon>
        <taxon>Betaproteobacteria</taxon>
        <taxon>Burkholderiales</taxon>
        <taxon>Alcaligenaceae</taxon>
        <taxon>Achromobacter</taxon>
    </lineage>
</organism>
<reference evidence="1" key="1">
    <citation type="submission" date="2022-09" db="EMBL/GenBank/DDBJ databases">
        <title>Intensive care unit water sources are persistently colonized with multi-drug resistant bacteria and are the site of extensive horizontal gene transfer of antibiotic resistance genes.</title>
        <authorList>
            <person name="Diorio-Toth L."/>
        </authorList>
    </citation>
    <scope>NUCLEOTIDE SEQUENCE</scope>
    <source>
        <strain evidence="1">GD03843</strain>
    </source>
</reference>
<dbReference type="RefSeq" id="WP_279997587.1">
    <property type="nucleotide sequence ID" value="NZ_JAOCDZ010000037.1"/>
</dbReference>